<sequence length="256" mass="27383">MIRRRRALAAALAGVALLSACGISDTYTPQPIAMVSPAKVANGTAVPGTAIQVAAYFFNSPESVHGVFGHNGLWRKHVLIVRLDLESSDKVPTDVLIDSAYVSINDVQYRAISPGEAYDIAWQAHQPYAAVAATVLGIGELLFTIVTLGLGDIVYALPSPFSQPKPGDDAFGRDLINQGLGSNLNLVLGSVRSGYLYFALPKTVDIAKMQSAKLVVHFLNKSPTPIAESVTFNLYPADHITRQQIHDIVYGLIGAI</sequence>
<comment type="caution">
    <text evidence="2">The sequence shown here is derived from an EMBL/GenBank/DDBJ whole genome shotgun (WGS) entry which is preliminary data.</text>
</comment>
<evidence type="ECO:0000313" key="2">
    <source>
        <dbReference type="EMBL" id="HGC42099.1"/>
    </source>
</evidence>
<proteinExistence type="predicted"/>
<protein>
    <recommendedName>
        <fullName evidence="3">Lipoprotein</fullName>
    </recommendedName>
</protein>
<evidence type="ECO:0000256" key="1">
    <source>
        <dbReference type="SAM" id="SignalP"/>
    </source>
</evidence>
<reference evidence="2" key="1">
    <citation type="journal article" date="2020" name="mSystems">
        <title>Genome- and Community-Level Interaction Insights into Carbon Utilization and Element Cycling Functions of Hydrothermarchaeota in Hydrothermal Sediment.</title>
        <authorList>
            <person name="Zhou Z."/>
            <person name="Liu Y."/>
            <person name="Xu W."/>
            <person name="Pan J."/>
            <person name="Luo Z.H."/>
            <person name="Li M."/>
        </authorList>
    </citation>
    <scope>NUCLEOTIDE SEQUENCE</scope>
    <source>
        <strain evidence="2">SpSt-997</strain>
    </source>
</reference>
<accession>A0A8J4H7Y2</accession>
<organism evidence="2">
    <name type="scientific">Acidicaldus sp</name>
    <dbReference type="NCBI Taxonomy" id="1872105"/>
    <lineage>
        <taxon>Bacteria</taxon>
        <taxon>Pseudomonadati</taxon>
        <taxon>Pseudomonadota</taxon>
        <taxon>Alphaproteobacteria</taxon>
        <taxon>Acetobacterales</taxon>
        <taxon>Acetobacteraceae</taxon>
        <taxon>Acidicaldus</taxon>
    </lineage>
</organism>
<feature type="chain" id="PRO_5035197547" description="Lipoprotein" evidence="1">
    <location>
        <begin position="23"/>
        <end position="256"/>
    </location>
</feature>
<feature type="signal peptide" evidence="1">
    <location>
        <begin position="1"/>
        <end position="22"/>
    </location>
</feature>
<keyword evidence="1" id="KW-0732">Signal</keyword>
<dbReference type="AlphaFoldDB" id="A0A8J4H7Y2"/>
<gene>
    <name evidence="2" type="ORF">ENY07_02595</name>
</gene>
<name>A0A8J4H7Y2_9PROT</name>
<dbReference type="PROSITE" id="PS51257">
    <property type="entry name" value="PROKAR_LIPOPROTEIN"/>
    <property type="match status" value="1"/>
</dbReference>
<dbReference type="EMBL" id="DTQM01000051">
    <property type="protein sequence ID" value="HGC42099.1"/>
    <property type="molecule type" value="Genomic_DNA"/>
</dbReference>
<evidence type="ECO:0008006" key="3">
    <source>
        <dbReference type="Google" id="ProtNLM"/>
    </source>
</evidence>